<dbReference type="Proteomes" id="UP000241808">
    <property type="component" value="Unassembled WGS sequence"/>
</dbReference>
<evidence type="ECO:0000259" key="2">
    <source>
        <dbReference type="Pfam" id="PF18932"/>
    </source>
</evidence>
<reference evidence="3 4" key="1">
    <citation type="submission" date="2018-04" db="EMBL/GenBank/DDBJ databases">
        <title>Genomic Encyclopedia of Archaeal and Bacterial Type Strains, Phase II (KMG-II): from individual species to whole genera.</title>
        <authorList>
            <person name="Goeker M."/>
        </authorList>
    </citation>
    <scope>NUCLEOTIDE SEQUENCE [LARGE SCALE GENOMIC DNA]</scope>
    <source>
        <strain evidence="3 4">DSM 25521</strain>
    </source>
</reference>
<dbReference type="RefSeq" id="WP_146167367.1">
    <property type="nucleotide sequence ID" value="NZ_JAIESU010000065.1"/>
</dbReference>
<organism evidence="3 4">
    <name type="scientific">Phreatobacter oligotrophus</name>
    <dbReference type="NCBI Taxonomy" id="1122261"/>
    <lineage>
        <taxon>Bacteria</taxon>
        <taxon>Pseudomonadati</taxon>
        <taxon>Pseudomonadota</taxon>
        <taxon>Alphaproteobacteria</taxon>
        <taxon>Hyphomicrobiales</taxon>
        <taxon>Phreatobacteraceae</taxon>
        <taxon>Phreatobacter</taxon>
    </lineage>
</organism>
<sequence length="227" mass="24441">MSNHNKRNVPSKNAPLYRVGKGKPPLETQFKKGVSGNPSGKRKRPKAPWEAMEALLASQTCAVTVGNRQQQVPIAEALIMRVFNDAMKGNTAATKIVMDLWTAAANRSDQQRDDELSPADEEILKALGVQQAGSNMTTTLAGEIRVTFDPDGTMSLEADEIDEDLVSRLETEIAEAFAEGGDPVGIVEALISSMRRRNSSTDGIVAVSESVTSILQKGDGTIEIRTS</sequence>
<evidence type="ECO:0000313" key="4">
    <source>
        <dbReference type="Proteomes" id="UP000241808"/>
    </source>
</evidence>
<feature type="region of interest" description="Disordered" evidence="1">
    <location>
        <begin position="1"/>
        <end position="47"/>
    </location>
</feature>
<dbReference type="Pfam" id="PF18932">
    <property type="entry name" value="DUF5681"/>
    <property type="match status" value="1"/>
</dbReference>
<gene>
    <name evidence="3" type="ORF">C8P69_1085</name>
</gene>
<evidence type="ECO:0000313" key="3">
    <source>
        <dbReference type="EMBL" id="PTM52206.1"/>
    </source>
</evidence>
<keyword evidence="4" id="KW-1185">Reference proteome</keyword>
<evidence type="ECO:0000256" key="1">
    <source>
        <dbReference type="SAM" id="MobiDB-lite"/>
    </source>
</evidence>
<comment type="caution">
    <text evidence="3">The sequence shown here is derived from an EMBL/GenBank/DDBJ whole genome shotgun (WGS) entry which is preliminary data.</text>
</comment>
<proteinExistence type="predicted"/>
<dbReference type="InterPro" id="IPR043736">
    <property type="entry name" value="DUF5681"/>
</dbReference>
<dbReference type="EMBL" id="PZZL01000008">
    <property type="protein sequence ID" value="PTM52206.1"/>
    <property type="molecule type" value="Genomic_DNA"/>
</dbReference>
<protein>
    <recommendedName>
        <fullName evidence="2">DUF5681 domain-containing protein</fullName>
    </recommendedName>
</protein>
<dbReference type="OrthoDB" id="2086138at2"/>
<name>A0A2T4YYZ7_9HYPH</name>
<accession>A0A2T4YYZ7</accession>
<feature type="domain" description="DUF5681" evidence="2">
    <location>
        <begin position="27"/>
        <end position="103"/>
    </location>
</feature>
<dbReference type="AlphaFoldDB" id="A0A2T4YYZ7"/>